<evidence type="ECO:0000256" key="2">
    <source>
        <dbReference type="SAM" id="Phobius"/>
    </source>
</evidence>
<dbReference type="Gene3D" id="2.80.10.50">
    <property type="match status" value="1"/>
</dbReference>
<accession>A0ABD5ETW9</accession>
<evidence type="ECO:0000256" key="1">
    <source>
        <dbReference type="SAM" id="MobiDB-lite"/>
    </source>
</evidence>
<feature type="compositionally biased region" description="Low complexity" evidence="1">
    <location>
        <begin position="81"/>
        <end position="93"/>
    </location>
</feature>
<feature type="transmembrane region" description="Helical" evidence="2">
    <location>
        <begin position="31"/>
        <end position="51"/>
    </location>
</feature>
<evidence type="ECO:0000313" key="4">
    <source>
        <dbReference type="EMBL" id="MDT0437703.1"/>
    </source>
</evidence>
<dbReference type="AlphaFoldDB" id="A0ABD5ETW9"/>
<sequence>MPEQTPRPPQDHPWDTGWTPDTARTPGTRRLWLAGVLALATVAACATAISVTDRHRDRPERTTAAPAPSDQVTEPGLISFGSPSPSEAASPAGETDEKAADGERTPRTPDAPAHRSATPSAPAAPSAPRTSPTAVPEPSATWRSLRSVNQPDRFWHVTGGLVRLDPVGSARDRADATFKLVKGLADSSCSSFATADGGYLRHRDFVLRAEHDDGSALFEKDATFCARPAEVSGAVVLESVNFPGRFLRHRDFLLRLDPFRYDPLYRADSAFRLVDGLGTRAP</sequence>
<name>A0ABD5ETW9_9ACTN</name>
<feature type="domain" description="Alpha-L-arabinofuranosidase B arabinose-binding" evidence="3">
    <location>
        <begin position="144"/>
        <end position="272"/>
    </location>
</feature>
<feature type="region of interest" description="Disordered" evidence="1">
    <location>
        <begin position="1"/>
        <end position="26"/>
    </location>
</feature>
<evidence type="ECO:0000313" key="5">
    <source>
        <dbReference type="Proteomes" id="UP001183535"/>
    </source>
</evidence>
<comment type="caution">
    <text evidence="4">The sequence shown here is derived from an EMBL/GenBank/DDBJ whole genome shotgun (WGS) entry which is preliminary data.</text>
</comment>
<gene>
    <name evidence="4" type="ORF">RM877_23750</name>
</gene>
<evidence type="ECO:0000259" key="3">
    <source>
        <dbReference type="Pfam" id="PF05270"/>
    </source>
</evidence>
<dbReference type="Pfam" id="PF05270">
    <property type="entry name" value="AbfB"/>
    <property type="match status" value="1"/>
</dbReference>
<proteinExistence type="predicted"/>
<feature type="compositionally biased region" description="Basic and acidic residues" evidence="1">
    <location>
        <begin position="95"/>
        <end position="107"/>
    </location>
</feature>
<dbReference type="SUPFAM" id="SSF110221">
    <property type="entry name" value="AbfB domain"/>
    <property type="match status" value="1"/>
</dbReference>
<reference evidence="5" key="1">
    <citation type="submission" date="2023-07" db="EMBL/GenBank/DDBJ databases">
        <title>30 novel species of actinomycetes from the DSMZ collection.</title>
        <authorList>
            <person name="Nouioui I."/>
        </authorList>
    </citation>
    <scope>NUCLEOTIDE SEQUENCE [LARGE SCALE GENOMIC DNA]</scope>
    <source>
        <strain evidence="5">DSM 41981</strain>
    </source>
</reference>
<feature type="compositionally biased region" description="Low complexity" evidence="1">
    <location>
        <begin position="114"/>
        <end position="134"/>
    </location>
</feature>
<dbReference type="RefSeq" id="WP_093835977.1">
    <property type="nucleotide sequence ID" value="NZ_JAVRES010000013.1"/>
</dbReference>
<organism evidence="4 5">
    <name type="scientific">Streptomyces doudnae</name>
    <dbReference type="NCBI Taxonomy" id="3075536"/>
    <lineage>
        <taxon>Bacteria</taxon>
        <taxon>Bacillati</taxon>
        <taxon>Actinomycetota</taxon>
        <taxon>Actinomycetes</taxon>
        <taxon>Kitasatosporales</taxon>
        <taxon>Streptomycetaceae</taxon>
        <taxon>Streptomyces</taxon>
    </lineage>
</organism>
<dbReference type="EMBL" id="JAVRES010000013">
    <property type="protein sequence ID" value="MDT0437703.1"/>
    <property type="molecule type" value="Genomic_DNA"/>
</dbReference>
<feature type="compositionally biased region" description="Basic and acidic residues" evidence="1">
    <location>
        <begin position="52"/>
        <end position="61"/>
    </location>
</feature>
<dbReference type="CDD" id="cd23399">
    <property type="entry name" value="beta-trefoil_ABD_ABFB"/>
    <property type="match status" value="1"/>
</dbReference>
<keyword evidence="2" id="KW-0472">Membrane</keyword>
<dbReference type="InterPro" id="IPR007934">
    <property type="entry name" value="AbfB_ABD"/>
</dbReference>
<keyword evidence="2" id="KW-1133">Transmembrane helix</keyword>
<keyword evidence="5" id="KW-1185">Reference proteome</keyword>
<dbReference type="InterPro" id="IPR036195">
    <property type="entry name" value="AbfB_ABD_sf"/>
</dbReference>
<feature type="region of interest" description="Disordered" evidence="1">
    <location>
        <begin position="52"/>
        <end position="143"/>
    </location>
</feature>
<protein>
    <submittedName>
        <fullName evidence="4">AbfB domain-containing protein</fullName>
    </submittedName>
</protein>
<dbReference type="Proteomes" id="UP001183535">
    <property type="component" value="Unassembled WGS sequence"/>
</dbReference>
<keyword evidence="2" id="KW-0812">Transmembrane</keyword>